<feature type="transmembrane region" description="Helical" evidence="1">
    <location>
        <begin position="109"/>
        <end position="132"/>
    </location>
</feature>
<protein>
    <submittedName>
        <fullName evidence="2">Uncharacterized protein</fullName>
    </submittedName>
</protein>
<feature type="transmembrane region" description="Helical" evidence="1">
    <location>
        <begin position="221"/>
        <end position="239"/>
    </location>
</feature>
<proteinExistence type="predicted"/>
<name>A0A7C4MLC0_9BACT</name>
<dbReference type="InterPro" id="IPR017199">
    <property type="entry name" value="UCP037409_transporter"/>
</dbReference>
<organism evidence="2">
    <name type="scientific">Desulfatirhabdium butyrativorans</name>
    <dbReference type="NCBI Taxonomy" id="340467"/>
    <lineage>
        <taxon>Bacteria</taxon>
        <taxon>Pseudomonadati</taxon>
        <taxon>Thermodesulfobacteriota</taxon>
        <taxon>Desulfobacteria</taxon>
        <taxon>Desulfobacterales</taxon>
        <taxon>Desulfatirhabdiaceae</taxon>
        <taxon>Desulfatirhabdium</taxon>
    </lineage>
</organism>
<gene>
    <name evidence="2" type="ORF">ENS29_04300</name>
</gene>
<evidence type="ECO:0000256" key="1">
    <source>
        <dbReference type="SAM" id="Phobius"/>
    </source>
</evidence>
<comment type="caution">
    <text evidence="2">The sequence shown here is derived from an EMBL/GenBank/DDBJ whole genome shotgun (WGS) entry which is preliminary data.</text>
</comment>
<dbReference type="EMBL" id="DSUH01000095">
    <property type="protein sequence ID" value="HGU32060.1"/>
    <property type="molecule type" value="Genomic_DNA"/>
</dbReference>
<evidence type="ECO:0000313" key="2">
    <source>
        <dbReference type="EMBL" id="HGU32060.1"/>
    </source>
</evidence>
<feature type="transmembrane region" description="Helical" evidence="1">
    <location>
        <begin position="144"/>
        <end position="163"/>
    </location>
</feature>
<keyword evidence="1" id="KW-1133">Transmembrane helix</keyword>
<sequence>MEWKTLILGIGMSIGVFGIKAGVGLYGGLSTGSADGYGRNLPFFLAVGYALVFGLLAAGLRAASLMEHIDAWMQWLRSGMLVHVILASLMLIWGVMLKRSNLSGTTRRNGWWLLAVPCPVCMTVIGISLSFLTALFPGAVLKSVVLLYFGFMGIVLTTVYVLTRWAREFRRRPEEILAAAMLILSAYFLLSILIMPQFAGIEEVSRLGERSLQTTPISYDLHWFCVGSAVAAVFGVGYVRTKRQRLAAAASPDSDKRGLRTVLLAAFRRPQSFVPSSHVMERNLTIYRTKR</sequence>
<accession>A0A7C4MLC0</accession>
<feature type="transmembrane region" description="Helical" evidence="1">
    <location>
        <begin position="6"/>
        <end position="29"/>
    </location>
</feature>
<dbReference type="AlphaFoldDB" id="A0A7C4MLC0"/>
<dbReference type="Pfam" id="PF09930">
    <property type="entry name" value="DUF2162"/>
    <property type="match status" value="1"/>
</dbReference>
<keyword evidence="1" id="KW-0812">Transmembrane</keyword>
<keyword evidence="1" id="KW-0472">Membrane</keyword>
<feature type="transmembrane region" description="Helical" evidence="1">
    <location>
        <begin position="41"/>
        <end position="60"/>
    </location>
</feature>
<feature type="transmembrane region" description="Helical" evidence="1">
    <location>
        <begin position="175"/>
        <end position="201"/>
    </location>
</feature>
<reference evidence="2" key="1">
    <citation type="journal article" date="2020" name="mSystems">
        <title>Genome- and Community-Level Interaction Insights into Carbon Utilization and Element Cycling Functions of Hydrothermarchaeota in Hydrothermal Sediment.</title>
        <authorList>
            <person name="Zhou Z."/>
            <person name="Liu Y."/>
            <person name="Xu W."/>
            <person name="Pan J."/>
            <person name="Luo Z.H."/>
            <person name="Li M."/>
        </authorList>
    </citation>
    <scope>NUCLEOTIDE SEQUENCE [LARGE SCALE GENOMIC DNA]</scope>
    <source>
        <strain evidence="2">SpSt-477</strain>
    </source>
</reference>
<feature type="transmembrane region" description="Helical" evidence="1">
    <location>
        <begin position="80"/>
        <end position="97"/>
    </location>
</feature>